<dbReference type="RefSeq" id="WP_133881859.1">
    <property type="nucleotide sequence ID" value="NZ_MWIN01000017.1"/>
</dbReference>
<reference evidence="2 3" key="1">
    <citation type="submission" date="2019-03" db="EMBL/GenBank/DDBJ databases">
        <title>Genomic Encyclopedia of Type Strains, Phase IV (KMG-IV): sequencing the most valuable type-strain genomes for metagenomic binning, comparative biology and taxonomic classification.</title>
        <authorList>
            <person name="Goeker M."/>
        </authorList>
    </citation>
    <scope>NUCLEOTIDE SEQUENCE [LARGE SCALE GENOMIC DNA]</scope>
    <source>
        <strain evidence="2 3">DSM 26377</strain>
    </source>
</reference>
<comment type="caution">
    <text evidence="2">The sequence shown here is derived from an EMBL/GenBank/DDBJ whole genome shotgun (WGS) entry which is preliminary data.</text>
</comment>
<evidence type="ECO:0000313" key="3">
    <source>
        <dbReference type="Proteomes" id="UP000295341"/>
    </source>
</evidence>
<feature type="region of interest" description="Disordered" evidence="1">
    <location>
        <begin position="73"/>
        <end position="92"/>
    </location>
</feature>
<evidence type="ECO:0000256" key="1">
    <source>
        <dbReference type="SAM" id="MobiDB-lite"/>
    </source>
</evidence>
<organism evidence="2 3">
    <name type="scientific">Panacagrimonas perspica</name>
    <dbReference type="NCBI Taxonomy" id="381431"/>
    <lineage>
        <taxon>Bacteria</taxon>
        <taxon>Pseudomonadati</taxon>
        <taxon>Pseudomonadota</taxon>
        <taxon>Gammaproteobacteria</taxon>
        <taxon>Nevskiales</taxon>
        <taxon>Nevskiaceae</taxon>
        <taxon>Panacagrimonas</taxon>
    </lineage>
</organism>
<dbReference type="EMBL" id="SOBT01000009">
    <property type="protein sequence ID" value="TDU28304.1"/>
    <property type="molecule type" value="Genomic_DNA"/>
</dbReference>
<accession>A0A4R7P3H4</accession>
<name>A0A4R7P3H4_9GAMM</name>
<evidence type="ECO:0000313" key="2">
    <source>
        <dbReference type="EMBL" id="TDU28304.1"/>
    </source>
</evidence>
<dbReference type="AlphaFoldDB" id="A0A4R7P3H4"/>
<sequence>MNSWTDIGLIIAIVIGLISAASLPMVSVNAVSPESLRMTQVSNEEPSPWALVSEGEVDNWAVPAALHADSTAGAATDAIGKLDPRQASASAR</sequence>
<proteinExistence type="predicted"/>
<protein>
    <submittedName>
        <fullName evidence="2">Uncharacterized protein</fullName>
    </submittedName>
</protein>
<dbReference type="Proteomes" id="UP000295341">
    <property type="component" value="Unassembled WGS sequence"/>
</dbReference>
<gene>
    <name evidence="2" type="ORF">DFR24_2672</name>
</gene>
<keyword evidence="3" id="KW-1185">Reference proteome</keyword>